<keyword evidence="6" id="KW-1185">Reference proteome</keyword>
<evidence type="ECO:0000313" key="6">
    <source>
        <dbReference type="Proteomes" id="UP000025229"/>
    </source>
</evidence>
<dbReference type="EMBL" id="JAWXXX010000001">
    <property type="protein sequence ID" value="MDX5893987.1"/>
    <property type="molecule type" value="Genomic_DNA"/>
</dbReference>
<dbReference type="Proteomes" id="UP001281130">
    <property type="component" value="Unassembled WGS sequence"/>
</dbReference>
<dbReference type="PROSITE" id="PS00903">
    <property type="entry name" value="CYT_DCMP_DEAMINASES_1"/>
    <property type="match status" value="1"/>
</dbReference>
<reference evidence="4 6" key="1">
    <citation type="submission" date="2014-03" db="EMBL/GenBank/DDBJ databases">
        <title>Complete genome sequence of the Radio-Resistant Rubrobacter radiotolerans RSPS-4.</title>
        <authorList>
            <person name="Egas C.C."/>
            <person name="Barroso C.C."/>
            <person name="Froufe H.J.C."/>
            <person name="Pacheco J.J."/>
            <person name="Albuquerque L.L."/>
            <person name="da Costa M.M.S."/>
        </authorList>
    </citation>
    <scope>NUCLEOTIDE SEQUENCE [LARGE SCALE GENOMIC DNA]</scope>
    <source>
        <strain evidence="4 6">RSPS-4</strain>
    </source>
</reference>
<feature type="domain" description="CMP/dCMP-type deaminase" evidence="3">
    <location>
        <begin position="24"/>
        <end position="161"/>
    </location>
</feature>
<evidence type="ECO:0000256" key="1">
    <source>
        <dbReference type="ARBA" id="ARBA00022723"/>
    </source>
</evidence>
<dbReference type="GO" id="GO:0008270">
    <property type="term" value="F:zinc ion binding"/>
    <property type="evidence" value="ECO:0007669"/>
    <property type="project" value="InterPro"/>
</dbReference>
<proteinExistence type="predicted"/>
<evidence type="ECO:0000259" key="3">
    <source>
        <dbReference type="PROSITE" id="PS51747"/>
    </source>
</evidence>
<protein>
    <submittedName>
        <fullName evidence="4">Cytosine/adenosine deaminase</fullName>
    </submittedName>
    <submittedName>
        <fullName evidence="5">Nucleoside deaminase</fullName>
    </submittedName>
</protein>
<gene>
    <name evidence="4" type="ORF">RradSPS_1297</name>
    <name evidence="5" type="ORF">SIL72_08100</name>
</gene>
<dbReference type="InterPro" id="IPR016193">
    <property type="entry name" value="Cytidine_deaminase-like"/>
</dbReference>
<dbReference type="CDD" id="cd01285">
    <property type="entry name" value="nucleoside_deaminase"/>
    <property type="match status" value="1"/>
</dbReference>
<dbReference type="InterPro" id="IPR016192">
    <property type="entry name" value="APOBEC/CMP_deaminase_Zn-bd"/>
</dbReference>
<dbReference type="Pfam" id="PF00383">
    <property type="entry name" value="dCMP_cyt_deam_1"/>
    <property type="match status" value="1"/>
</dbReference>
<reference evidence="5" key="2">
    <citation type="submission" date="2023-11" db="EMBL/GenBank/DDBJ databases">
        <title>MicrobeMod: A computational toolkit for identifying prokaryotic methylation and restriction-modification with nanopore sequencing.</title>
        <authorList>
            <person name="Crits-Christoph A."/>
            <person name="Kang S.C."/>
            <person name="Lee H."/>
            <person name="Ostrov N."/>
        </authorList>
    </citation>
    <scope>NUCLEOTIDE SEQUENCE</scope>
    <source>
        <strain evidence="5">ATCC 51242</strain>
    </source>
</reference>
<dbReference type="SUPFAM" id="SSF53927">
    <property type="entry name" value="Cytidine deaminase-like"/>
    <property type="match status" value="1"/>
</dbReference>
<evidence type="ECO:0000256" key="2">
    <source>
        <dbReference type="ARBA" id="ARBA00022833"/>
    </source>
</evidence>
<dbReference type="PANTHER" id="PTHR11079">
    <property type="entry name" value="CYTOSINE DEAMINASE FAMILY MEMBER"/>
    <property type="match status" value="1"/>
</dbReference>
<dbReference type="PANTHER" id="PTHR11079:SF161">
    <property type="entry name" value="CMP_DCMP-TYPE DEAMINASE DOMAIN-CONTAINING PROTEIN"/>
    <property type="match status" value="1"/>
</dbReference>
<dbReference type="Gene3D" id="3.40.140.10">
    <property type="entry name" value="Cytidine Deaminase, domain 2"/>
    <property type="match status" value="1"/>
</dbReference>
<name>A0A023X3K9_RUBRA</name>
<dbReference type="HOGENOM" id="CLU_025810_5_2_11"/>
<dbReference type="GO" id="GO:0047974">
    <property type="term" value="F:guanosine deaminase activity"/>
    <property type="evidence" value="ECO:0007669"/>
    <property type="project" value="TreeGrafter"/>
</dbReference>
<keyword evidence="1" id="KW-0479">Metal-binding</keyword>
<evidence type="ECO:0000313" key="5">
    <source>
        <dbReference type="EMBL" id="MDX5893987.1"/>
    </source>
</evidence>
<dbReference type="PATRIC" id="fig|42256.3.peg.1314"/>
<evidence type="ECO:0000313" key="4">
    <source>
        <dbReference type="EMBL" id="AHY46580.1"/>
    </source>
</evidence>
<dbReference type="EMBL" id="CP007514">
    <property type="protein sequence ID" value="AHY46580.1"/>
    <property type="molecule type" value="Genomic_DNA"/>
</dbReference>
<sequence>MQYPEVKLGLPAWVAEAVRDRTYPDVESRMRLATELAQLNVERGTGGPFGAGVFDRETGRLVAPGVNLVTSAGCSVAHAEMVAIMVTQKIEGTFDLGSDGRDFELVTSTEPCAMCLGAVPWSGVRRLVCGARDEDARAIGFDEGAKISEWEAALAERDIAVLRDVGRERAAAVLRAYADGGGRIYNSRES</sequence>
<dbReference type="Proteomes" id="UP000025229">
    <property type="component" value="Chromosome"/>
</dbReference>
<keyword evidence="2" id="KW-0862">Zinc</keyword>
<accession>A0A023X3K9</accession>
<organism evidence="4 6">
    <name type="scientific">Rubrobacter radiotolerans</name>
    <name type="common">Arthrobacter radiotolerans</name>
    <dbReference type="NCBI Taxonomy" id="42256"/>
    <lineage>
        <taxon>Bacteria</taxon>
        <taxon>Bacillati</taxon>
        <taxon>Actinomycetota</taxon>
        <taxon>Rubrobacteria</taxon>
        <taxon>Rubrobacterales</taxon>
        <taxon>Rubrobacteraceae</taxon>
        <taxon>Rubrobacter</taxon>
    </lineage>
</organism>
<dbReference type="InterPro" id="IPR002125">
    <property type="entry name" value="CMP_dCMP_dom"/>
</dbReference>
<dbReference type="eggNOG" id="COG0590">
    <property type="taxonomic scope" value="Bacteria"/>
</dbReference>
<dbReference type="STRING" id="42256.RradSPS_1297"/>
<dbReference type="AlphaFoldDB" id="A0A023X3K9"/>
<dbReference type="PROSITE" id="PS51747">
    <property type="entry name" value="CYT_DCMP_DEAMINASES_2"/>
    <property type="match status" value="1"/>
</dbReference>
<dbReference type="KEGG" id="rrd:RradSPS_1297"/>
<dbReference type="GO" id="GO:0006152">
    <property type="term" value="P:purine nucleoside catabolic process"/>
    <property type="evidence" value="ECO:0007669"/>
    <property type="project" value="TreeGrafter"/>
</dbReference>
<dbReference type="OrthoDB" id="9802676at2"/>
<dbReference type="RefSeq" id="WP_038681495.1">
    <property type="nucleotide sequence ID" value="NZ_CP007514.1"/>
</dbReference>